<dbReference type="SUPFAM" id="SSF55797">
    <property type="entry name" value="PR-1-like"/>
    <property type="match status" value="1"/>
</dbReference>
<dbReference type="RefSeq" id="WP_084451962.1">
    <property type="nucleotide sequence ID" value="NZ_CP062789.1"/>
</dbReference>
<dbReference type="PANTHER" id="PTHR31157:SF1">
    <property type="entry name" value="SCP DOMAIN-CONTAINING PROTEIN"/>
    <property type="match status" value="1"/>
</dbReference>
<gene>
    <name evidence="3" type="ORF">IGS73_08840</name>
    <name evidence="4" type="ORF">SAMN06296429_11091</name>
</gene>
<dbReference type="AlphaFoldDB" id="A0A1W2C765"/>
<reference evidence="3 6" key="2">
    <citation type="submission" date="2020-10" db="EMBL/GenBank/DDBJ databases">
        <title>Janibacter indicus TT2 genome sequence.</title>
        <authorList>
            <person name="Lee K."/>
            <person name="Ganzorig M."/>
        </authorList>
    </citation>
    <scope>NUCLEOTIDE SEQUENCE [LARGE SCALE GENOMIC DNA]</scope>
    <source>
        <strain evidence="3 6">TT2</strain>
    </source>
</reference>
<evidence type="ECO:0000313" key="4">
    <source>
        <dbReference type="EMBL" id="SMC81105.1"/>
    </source>
</evidence>
<dbReference type="Proteomes" id="UP000593998">
    <property type="component" value="Chromosome"/>
</dbReference>
<feature type="chain" id="PRO_5033748200" evidence="1">
    <location>
        <begin position="28"/>
        <end position="194"/>
    </location>
</feature>
<name>A0A1W2C765_9MICO</name>
<dbReference type="EMBL" id="CP062789">
    <property type="protein sequence ID" value="QOK21302.1"/>
    <property type="molecule type" value="Genomic_DNA"/>
</dbReference>
<feature type="domain" description="SCP" evidence="2">
    <location>
        <begin position="76"/>
        <end position="183"/>
    </location>
</feature>
<proteinExistence type="predicted"/>
<evidence type="ECO:0000313" key="5">
    <source>
        <dbReference type="Proteomes" id="UP000192634"/>
    </source>
</evidence>
<evidence type="ECO:0000313" key="3">
    <source>
        <dbReference type="EMBL" id="QOK21302.1"/>
    </source>
</evidence>
<evidence type="ECO:0000313" key="6">
    <source>
        <dbReference type="Proteomes" id="UP000593998"/>
    </source>
</evidence>
<dbReference type="Pfam" id="PF00188">
    <property type="entry name" value="CAP"/>
    <property type="match status" value="1"/>
</dbReference>
<dbReference type="OrthoDB" id="68195at2"/>
<dbReference type="PANTHER" id="PTHR31157">
    <property type="entry name" value="SCP DOMAIN-CONTAINING PROTEIN"/>
    <property type="match status" value="1"/>
</dbReference>
<dbReference type="InterPro" id="IPR014044">
    <property type="entry name" value="CAP_dom"/>
</dbReference>
<dbReference type="InterPro" id="IPR035940">
    <property type="entry name" value="CAP_sf"/>
</dbReference>
<keyword evidence="1" id="KW-0732">Signal</keyword>
<reference evidence="4 5" key="1">
    <citation type="submission" date="2017-04" db="EMBL/GenBank/DDBJ databases">
        <authorList>
            <person name="Afonso C.L."/>
            <person name="Miller P.J."/>
            <person name="Scott M.A."/>
            <person name="Spackman E."/>
            <person name="Goraichik I."/>
            <person name="Dimitrov K.M."/>
            <person name="Suarez D.L."/>
            <person name="Swayne D.E."/>
        </authorList>
    </citation>
    <scope>NUCLEOTIDE SEQUENCE [LARGE SCALE GENOMIC DNA]</scope>
    <source>
        <strain evidence="4 5">CGMCC 1.12511</strain>
    </source>
</reference>
<dbReference type="EMBL" id="FWXN01000010">
    <property type="protein sequence ID" value="SMC81105.1"/>
    <property type="molecule type" value="Genomic_DNA"/>
</dbReference>
<accession>A0A1W2C765</accession>
<organism evidence="4 5">
    <name type="scientific">Janibacter indicus</name>
    <dbReference type="NCBI Taxonomy" id="857417"/>
    <lineage>
        <taxon>Bacteria</taxon>
        <taxon>Bacillati</taxon>
        <taxon>Actinomycetota</taxon>
        <taxon>Actinomycetes</taxon>
        <taxon>Micrococcales</taxon>
        <taxon>Intrasporangiaceae</taxon>
        <taxon>Janibacter</taxon>
    </lineage>
</organism>
<dbReference type="Gene3D" id="3.40.33.10">
    <property type="entry name" value="CAP"/>
    <property type="match status" value="1"/>
</dbReference>
<evidence type="ECO:0000259" key="2">
    <source>
        <dbReference type="Pfam" id="PF00188"/>
    </source>
</evidence>
<protein>
    <submittedName>
        <fullName evidence="3">CAP domain-containing protein</fullName>
    </submittedName>
</protein>
<evidence type="ECO:0000256" key="1">
    <source>
        <dbReference type="SAM" id="SignalP"/>
    </source>
</evidence>
<dbReference type="CDD" id="cd05379">
    <property type="entry name" value="CAP_bacterial"/>
    <property type="match status" value="1"/>
</dbReference>
<feature type="signal peptide" evidence="1">
    <location>
        <begin position="1"/>
        <end position="27"/>
    </location>
</feature>
<dbReference type="Proteomes" id="UP000192634">
    <property type="component" value="Unassembled WGS sequence"/>
</dbReference>
<sequence>MSRRIASAAVAVVITGLLAGFAPAANAAGVASGGTNITVAKAAGHKMTGKTVVAKKAARSNNNSRAAAYEAAIVKQTNAYRLRKGCKALKVDKHLKLAARRHSDLMVKRGELSHRLKGEAKLSTRIVKAGYKPWRVVAENLAMGFETPRANMDAWIASPGHKANLDDCRLRHIGVSVRFGGGIAWVTQDFGVQR</sequence>